<evidence type="ECO:0000256" key="8">
    <source>
        <dbReference type="PROSITE-ProRule" id="PRU01330"/>
    </source>
</evidence>
<dbReference type="InterPro" id="IPR014746">
    <property type="entry name" value="Gln_synth/guanido_kin_cat_dom"/>
</dbReference>
<dbReference type="EC" id="6.3.1.2" evidence="13"/>
<dbReference type="SMART" id="SM01230">
    <property type="entry name" value="Gln-synt_C"/>
    <property type="match status" value="1"/>
</dbReference>
<reference evidence="13 14" key="1">
    <citation type="journal article" date="2013" name="Biodegradation">
        <title>Quantitative proteomic analysis of ibuprofen-degrading Patulibacter sp. strain I11.</title>
        <authorList>
            <person name="Almeida B."/>
            <person name="Kjeldal H."/>
            <person name="Lolas I."/>
            <person name="Knudsen A.D."/>
            <person name="Carvalho G."/>
            <person name="Nielsen K.L."/>
            <person name="Barreto Crespo M.T."/>
            <person name="Stensballe A."/>
            <person name="Nielsen J.L."/>
        </authorList>
    </citation>
    <scope>NUCLEOTIDE SEQUENCE [LARGE SCALE GENOMIC DNA]</scope>
    <source>
        <strain evidence="13 14">I11</strain>
    </source>
</reference>
<evidence type="ECO:0000313" key="13">
    <source>
        <dbReference type="EMBL" id="EHN10115.1"/>
    </source>
</evidence>
<comment type="cofactor">
    <cofactor evidence="1">
        <name>Mg(2+)</name>
        <dbReference type="ChEBI" id="CHEBI:18420"/>
    </cofactor>
</comment>
<evidence type="ECO:0000256" key="10">
    <source>
        <dbReference type="SAM" id="MobiDB-lite"/>
    </source>
</evidence>
<keyword evidence="3 13" id="KW-0436">Ligase</keyword>
<keyword evidence="4" id="KW-0479">Metal-binding</keyword>
<dbReference type="SUPFAM" id="SSF55931">
    <property type="entry name" value="Glutamine synthetase/guanido kinase"/>
    <property type="match status" value="1"/>
</dbReference>
<keyword evidence="14" id="KW-1185">Reference proteome</keyword>
<dbReference type="Gene3D" id="3.30.590.10">
    <property type="entry name" value="Glutamine synthetase/guanido kinase, catalytic domain"/>
    <property type="match status" value="1"/>
</dbReference>
<dbReference type="Pfam" id="PF03951">
    <property type="entry name" value="Gln-synt_N"/>
    <property type="match status" value="1"/>
</dbReference>
<dbReference type="PROSITE" id="PS51986">
    <property type="entry name" value="GS_BETA_GRASP"/>
    <property type="match status" value="1"/>
</dbReference>
<feature type="domain" description="GS beta-grasp" evidence="11">
    <location>
        <begin position="37"/>
        <end position="122"/>
    </location>
</feature>
<feature type="domain" description="GS catalytic" evidence="12">
    <location>
        <begin position="129"/>
        <end position="464"/>
    </location>
</feature>
<organism evidence="13 14">
    <name type="scientific">Patulibacter medicamentivorans</name>
    <dbReference type="NCBI Taxonomy" id="1097667"/>
    <lineage>
        <taxon>Bacteria</taxon>
        <taxon>Bacillati</taxon>
        <taxon>Actinomycetota</taxon>
        <taxon>Thermoleophilia</taxon>
        <taxon>Solirubrobacterales</taxon>
        <taxon>Patulibacteraceae</taxon>
        <taxon>Patulibacter</taxon>
    </lineage>
</organism>
<dbReference type="GO" id="GO:0046872">
    <property type="term" value="F:metal ion binding"/>
    <property type="evidence" value="ECO:0007669"/>
    <property type="project" value="UniProtKB-KW"/>
</dbReference>
<keyword evidence="5" id="KW-0547">Nucleotide-binding</keyword>
<dbReference type="InterPro" id="IPR027303">
    <property type="entry name" value="Gln_synth_gly_rich_site"/>
</dbReference>
<keyword evidence="7" id="KW-0460">Magnesium</keyword>
<dbReference type="PANTHER" id="PTHR43785">
    <property type="entry name" value="GAMMA-GLUTAMYLPUTRESCINE SYNTHETASE"/>
    <property type="match status" value="1"/>
</dbReference>
<protein>
    <submittedName>
        <fullName evidence="13">Glutamine synthetase type I</fullName>
        <ecNumber evidence="13">6.3.1.2</ecNumber>
    </submittedName>
</protein>
<dbReference type="SUPFAM" id="SSF54368">
    <property type="entry name" value="Glutamine synthetase, N-terminal domain"/>
    <property type="match status" value="1"/>
</dbReference>
<dbReference type="GO" id="GO:0006542">
    <property type="term" value="P:glutamine biosynthetic process"/>
    <property type="evidence" value="ECO:0007669"/>
    <property type="project" value="InterPro"/>
</dbReference>
<dbReference type="PATRIC" id="fig|1097667.3.peg.2982"/>
<evidence type="ECO:0000259" key="12">
    <source>
        <dbReference type="PROSITE" id="PS51987"/>
    </source>
</evidence>
<evidence type="ECO:0000259" key="11">
    <source>
        <dbReference type="PROSITE" id="PS51986"/>
    </source>
</evidence>
<dbReference type="AlphaFoldDB" id="H0E850"/>
<dbReference type="InterPro" id="IPR008146">
    <property type="entry name" value="Gln_synth_cat_dom"/>
</dbReference>
<evidence type="ECO:0000256" key="1">
    <source>
        <dbReference type="ARBA" id="ARBA00001946"/>
    </source>
</evidence>
<name>H0E850_9ACTN</name>
<comment type="similarity">
    <text evidence="2 8 9">Belongs to the glutamine synthetase family.</text>
</comment>
<dbReference type="InterPro" id="IPR036651">
    <property type="entry name" value="Gln_synt_N_sf"/>
</dbReference>
<evidence type="ECO:0000256" key="9">
    <source>
        <dbReference type="RuleBase" id="RU000384"/>
    </source>
</evidence>
<evidence type="ECO:0000256" key="4">
    <source>
        <dbReference type="ARBA" id="ARBA00022723"/>
    </source>
</evidence>
<dbReference type="GO" id="GO:0005524">
    <property type="term" value="F:ATP binding"/>
    <property type="evidence" value="ECO:0007669"/>
    <property type="project" value="UniProtKB-KW"/>
</dbReference>
<dbReference type="PROSITE" id="PS00181">
    <property type="entry name" value="GLNA_ATP"/>
    <property type="match status" value="1"/>
</dbReference>
<evidence type="ECO:0000313" key="14">
    <source>
        <dbReference type="Proteomes" id="UP000005143"/>
    </source>
</evidence>
<keyword evidence="6" id="KW-0067">ATP-binding</keyword>
<evidence type="ECO:0000256" key="7">
    <source>
        <dbReference type="ARBA" id="ARBA00022842"/>
    </source>
</evidence>
<comment type="caution">
    <text evidence="13">The sequence shown here is derived from an EMBL/GenBank/DDBJ whole genome shotgun (WGS) entry which is preliminary data.</text>
</comment>
<gene>
    <name evidence="13" type="ORF">PAI11_30080</name>
</gene>
<proteinExistence type="inferred from homology"/>
<dbReference type="PANTHER" id="PTHR43785:SF12">
    <property type="entry name" value="TYPE-1 GLUTAMINE SYNTHETASE 2"/>
    <property type="match status" value="1"/>
</dbReference>
<sequence>MRASRSGARPDLPAGANDTVADTPRTPEDVKRLVAEHDIRFVRMWFTDILGQLKSFSVNSTELDDAFEGGMGFDGSSITGFNAVEESDMIAVPDASTFAVLPWTPKEEGVARMFCDVHTPERTPYEGDPRYILRRAIKRMQEMGFDSFNVGPELEYFLFKDSREPEPLDEGGYFDLTALDAGSDVRRDTALALEAMGMKVEYSHHEGGPSQHEIDIRYADALKMADDCMTYRLTVKEIAMQHGWHATFMPKPLTGENGSGMHTHLSLFRDGRNAFYDENDRFFLSDIGKAFIAGQLRHAREMSAVFAQWVNSYKRLAPGYEAPVYVAWSRRNRSALVRVPLYHPGKEQATRMELRCPDPACNPYLVFALLLHAGLDGIERGYELPEPMERNLYHLSPDDRRRLGIEQLPETLGEAVELAAESELVLRALGEHTLDRFVEIKREEWEDYRVQVTRWELDRYLPVL</sequence>
<dbReference type="EMBL" id="AGUD01000240">
    <property type="protein sequence ID" value="EHN10115.1"/>
    <property type="molecule type" value="Genomic_DNA"/>
</dbReference>
<evidence type="ECO:0000256" key="2">
    <source>
        <dbReference type="ARBA" id="ARBA00009897"/>
    </source>
</evidence>
<dbReference type="Pfam" id="PF00120">
    <property type="entry name" value="Gln-synt_C"/>
    <property type="match status" value="1"/>
</dbReference>
<evidence type="ECO:0000256" key="3">
    <source>
        <dbReference type="ARBA" id="ARBA00022598"/>
    </source>
</evidence>
<dbReference type="GO" id="GO:0004356">
    <property type="term" value="F:glutamine synthetase activity"/>
    <property type="evidence" value="ECO:0007669"/>
    <property type="project" value="UniProtKB-EC"/>
</dbReference>
<dbReference type="FunFam" id="3.30.590.10:FF:000003">
    <property type="entry name" value="Glutamine synthetase 2"/>
    <property type="match status" value="1"/>
</dbReference>
<evidence type="ECO:0000256" key="5">
    <source>
        <dbReference type="ARBA" id="ARBA00022741"/>
    </source>
</evidence>
<dbReference type="Gene3D" id="3.10.20.70">
    <property type="entry name" value="Glutamine synthetase, N-terminal domain"/>
    <property type="match status" value="1"/>
</dbReference>
<evidence type="ECO:0000256" key="6">
    <source>
        <dbReference type="ARBA" id="ARBA00022840"/>
    </source>
</evidence>
<feature type="region of interest" description="Disordered" evidence="10">
    <location>
        <begin position="1"/>
        <end position="27"/>
    </location>
</feature>
<dbReference type="InterPro" id="IPR008147">
    <property type="entry name" value="Gln_synt_N"/>
</dbReference>
<accession>H0E850</accession>
<dbReference type="Proteomes" id="UP000005143">
    <property type="component" value="Unassembled WGS sequence"/>
</dbReference>
<dbReference type="PROSITE" id="PS51987">
    <property type="entry name" value="GS_CATALYTIC"/>
    <property type="match status" value="1"/>
</dbReference>